<dbReference type="GeneID" id="5033015"/>
<dbReference type="KEGG" id="ptm:GSPATT00014765001"/>
<dbReference type="Proteomes" id="UP000000600">
    <property type="component" value="Unassembled WGS sequence"/>
</dbReference>
<keyword evidence="1" id="KW-0175">Coiled coil</keyword>
<evidence type="ECO:0000256" key="2">
    <source>
        <dbReference type="SAM" id="MobiDB-lite"/>
    </source>
</evidence>
<dbReference type="RefSeq" id="XP_001447230.1">
    <property type="nucleotide sequence ID" value="XM_001447193.1"/>
</dbReference>
<organism evidence="3 4">
    <name type="scientific">Paramecium tetraurelia</name>
    <dbReference type="NCBI Taxonomy" id="5888"/>
    <lineage>
        <taxon>Eukaryota</taxon>
        <taxon>Sar</taxon>
        <taxon>Alveolata</taxon>
        <taxon>Ciliophora</taxon>
        <taxon>Intramacronucleata</taxon>
        <taxon>Oligohymenophorea</taxon>
        <taxon>Peniculida</taxon>
        <taxon>Parameciidae</taxon>
        <taxon>Paramecium</taxon>
    </lineage>
</organism>
<feature type="region of interest" description="Disordered" evidence="2">
    <location>
        <begin position="1"/>
        <end position="20"/>
    </location>
</feature>
<dbReference type="HOGENOM" id="CLU_450164_0_0_1"/>
<reference evidence="3 4" key="1">
    <citation type="journal article" date="2006" name="Nature">
        <title>Global trends of whole-genome duplications revealed by the ciliate Paramecium tetraurelia.</title>
        <authorList>
            <consortium name="Genoscope"/>
            <person name="Aury J.-M."/>
            <person name="Jaillon O."/>
            <person name="Duret L."/>
            <person name="Noel B."/>
            <person name="Jubin C."/>
            <person name="Porcel B.M."/>
            <person name="Segurens B."/>
            <person name="Daubin V."/>
            <person name="Anthouard V."/>
            <person name="Aiach N."/>
            <person name="Arnaiz O."/>
            <person name="Billaut A."/>
            <person name="Beisson J."/>
            <person name="Blanc I."/>
            <person name="Bouhouche K."/>
            <person name="Camara F."/>
            <person name="Duharcourt S."/>
            <person name="Guigo R."/>
            <person name="Gogendeau D."/>
            <person name="Katinka M."/>
            <person name="Keller A.-M."/>
            <person name="Kissmehl R."/>
            <person name="Klotz C."/>
            <person name="Koll F."/>
            <person name="Le Moue A."/>
            <person name="Lepere C."/>
            <person name="Malinsky S."/>
            <person name="Nowacki M."/>
            <person name="Nowak J.K."/>
            <person name="Plattner H."/>
            <person name="Poulain J."/>
            <person name="Ruiz F."/>
            <person name="Serrano V."/>
            <person name="Zagulski M."/>
            <person name="Dessen P."/>
            <person name="Betermier M."/>
            <person name="Weissenbach J."/>
            <person name="Scarpelli C."/>
            <person name="Schachter V."/>
            <person name="Sperling L."/>
            <person name="Meyer E."/>
            <person name="Cohen J."/>
            <person name="Wincker P."/>
        </authorList>
    </citation>
    <scope>NUCLEOTIDE SEQUENCE [LARGE SCALE GENOMIC DNA]</scope>
    <source>
        <strain evidence="3 4">Stock d4-2</strain>
    </source>
</reference>
<dbReference type="OMA" id="NRNRLDM"/>
<evidence type="ECO:0000313" key="4">
    <source>
        <dbReference type="Proteomes" id="UP000000600"/>
    </source>
</evidence>
<proteinExistence type="predicted"/>
<evidence type="ECO:0000256" key="1">
    <source>
        <dbReference type="SAM" id="Coils"/>
    </source>
</evidence>
<evidence type="ECO:0000313" key="3">
    <source>
        <dbReference type="EMBL" id="CAK79833.1"/>
    </source>
</evidence>
<protein>
    <submittedName>
        <fullName evidence="3">Uncharacterized protein</fullName>
    </submittedName>
</protein>
<feature type="coiled-coil region" evidence="1">
    <location>
        <begin position="96"/>
        <end position="579"/>
    </location>
</feature>
<dbReference type="EMBL" id="CT868341">
    <property type="protein sequence ID" value="CAK79833.1"/>
    <property type="molecule type" value="Genomic_DNA"/>
</dbReference>
<name>A0D9W6_PARTE</name>
<dbReference type="InParanoid" id="A0D9W6"/>
<dbReference type="AlphaFoldDB" id="A0D9W6"/>
<gene>
    <name evidence="3" type="ORF">GSPATT00014765001</name>
</gene>
<accession>A0D9W6</accession>
<sequence length="607" mass="73497">MYNNTSPIRHQVMQGPQNKSVSPVSRFQIMGNIQPPPGMKTVLKPKVYEVVEVPLNHYTSVPSFQTPQQQQYDPELQRRIKQVEQESFICRQKIEQDQRNDKFQQLNEKIRQQQQEIERLKSVNDPNLRLLKEQCDYYFNQSQQAELEKNELILRLKQNEQQMQKIQQSQIHISEKDVKYNQLYNEHEQLKQMYQSLENQLQQQMDKQKTECDRIYNQNFSQIKQNSELRSKQFDDQISKLQEELNNAINEVEVWRQKYHKGDINHMNQTTRINELELINLHQIKEIERLQQQNTMKQQENDSLQQKITYLEFNYQQISSSGLDSEVKRLKEQLESRQREIDDLKRRNTEIEQNLLRLKDHEIQIEIIKQRNQSFENQLQESDRFKHQYASQLIELEELRNKQIRLENNVNDLRRNEYRQQSEINRLNDLVRVKDEEINKLQIDYKRNMTQMTQQMNSFRSLFERDIDTLNMNRNRLDMENKELIDQRLQQLNEELNLTKKDREQLQLACSQLTQTKLGLENRIIVLQGEIDRLNQLVKTQSNEINHHLQTLELQNDQIEQFRQQNEIYKKEMDLFKTNSNSNFFQSGSQKKFDFIPNQHSDSNWNL</sequence>
<dbReference type="OrthoDB" id="300268at2759"/>
<keyword evidence="4" id="KW-1185">Reference proteome</keyword>